<evidence type="ECO:0000256" key="3">
    <source>
        <dbReference type="PROSITE-ProRule" id="PRU00221"/>
    </source>
</evidence>
<evidence type="ECO:0000256" key="1">
    <source>
        <dbReference type="ARBA" id="ARBA00022574"/>
    </source>
</evidence>
<dbReference type="PANTHER" id="PTHR22838">
    <property type="entry name" value="WD REPEAT PROTEIN 26-RELATED"/>
    <property type="match status" value="1"/>
</dbReference>
<dbReference type="PROSITE" id="PS50294">
    <property type="entry name" value="WD_REPEATS_REGION"/>
    <property type="match status" value="1"/>
</dbReference>
<dbReference type="PANTHER" id="PTHR22838:SF23">
    <property type="entry name" value="WD REPEAT-CONTAINING PROTEIN WDS HOMOLOG"/>
    <property type="match status" value="1"/>
</dbReference>
<organism evidence="4 5">
    <name type="scientific">Kingdonia uniflora</name>
    <dbReference type="NCBI Taxonomy" id="39325"/>
    <lineage>
        <taxon>Eukaryota</taxon>
        <taxon>Viridiplantae</taxon>
        <taxon>Streptophyta</taxon>
        <taxon>Embryophyta</taxon>
        <taxon>Tracheophyta</taxon>
        <taxon>Spermatophyta</taxon>
        <taxon>Magnoliopsida</taxon>
        <taxon>Ranunculales</taxon>
        <taxon>Circaeasteraceae</taxon>
        <taxon>Kingdonia</taxon>
    </lineage>
</organism>
<dbReference type="InterPro" id="IPR015943">
    <property type="entry name" value="WD40/YVTN_repeat-like_dom_sf"/>
</dbReference>
<protein>
    <submittedName>
        <fullName evidence="4">Uncharacterized protein</fullName>
    </submittedName>
</protein>
<dbReference type="SUPFAM" id="SSF50978">
    <property type="entry name" value="WD40 repeat-like"/>
    <property type="match status" value="1"/>
</dbReference>
<dbReference type="EMBL" id="JACGCM010002131">
    <property type="protein sequence ID" value="KAF6144370.1"/>
    <property type="molecule type" value="Genomic_DNA"/>
</dbReference>
<proteinExistence type="predicted"/>
<accession>A0A7J7LPA9</accession>
<dbReference type="InterPro" id="IPR036322">
    <property type="entry name" value="WD40_repeat_dom_sf"/>
</dbReference>
<evidence type="ECO:0000313" key="4">
    <source>
        <dbReference type="EMBL" id="KAF6144370.1"/>
    </source>
</evidence>
<keyword evidence="2" id="KW-0677">Repeat</keyword>
<name>A0A7J7LPA9_9MAGN</name>
<feature type="repeat" description="WD" evidence="3">
    <location>
        <begin position="111"/>
        <end position="152"/>
    </location>
</feature>
<evidence type="ECO:0000313" key="5">
    <source>
        <dbReference type="Proteomes" id="UP000541444"/>
    </source>
</evidence>
<dbReference type="OrthoDB" id="10251741at2759"/>
<dbReference type="PROSITE" id="PS50082">
    <property type="entry name" value="WD_REPEATS_2"/>
    <property type="match status" value="1"/>
</dbReference>
<keyword evidence="1 3" id="KW-0853">WD repeat</keyword>
<sequence>MEVDEEKVHKLALGIVKLEEIGWEGNEGVENLSCRLLVELEKLLPPRIRLPERRLGHLVEVAISEQTGDCIYHNLGDAISLYEDHCCGRDEIPIETVQVSEEGVLSLKHTLHSHQNPVSFVSWSPDDTMLFTCGNGEVLKLWDVEMGTCKHTFGEKNPIVSSCAWFPDSKRLVCGSSDPDKCIYMWDLDGNELEAWRGVRVPKVSDLAVTPDGEYLFSICSEKDIRIYNFGTKTEWVVKEEHAITSLSVSRDSEFLIINLNSQEIHM</sequence>
<dbReference type="Pfam" id="PF00400">
    <property type="entry name" value="WD40"/>
    <property type="match status" value="2"/>
</dbReference>
<dbReference type="Gene3D" id="2.130.10.10">
    <property type="entry name" value="YVTN repeat-like/Quinoprotein amine dehydrogenase"/>
    <property type="match status" value="1"/>
</dbReference>
<dbReference type="InterPro" id="IPR051350">
    <property type="entry name" value="WD_repeat-ST_regulator"/>
</dbReference>
<evidence type="ECO:0000256" key="2">
    <source>
        <dbReference type="ARBA" id="ARBA00022737"/>
    </source>
</evidence>
<dbReference type="AlphaFoldDB" id="A0A7J7LPA9"/>
<gene>
    <name evidence="4" type="ORF">GIB67_024597</name>
</gene>
<comment type="caution">
    <text evidence="4">The sequence shown here is derived from an EMBL/GenBank/DDBJ whole genome shotgun (WGS) entry which is preliminary data.</text>
</comment>
<dbReference type="Proteomes" id="UP000541444">
    <property type="component" value="Unassembled WGS sequence"/>
</dbReference>
<dbReference type="InterPro" id="IPR001680">
    <property type="entry name" value="WD40_rpt"/>
</dbReference>
<dbReference type="SMART" id="SM00320">
    <property type="entry name" value="WD40"/>
    <property type="match status" value="3"/>
</dbReference>
<keyword evidence="5" id="KW-1185">Reference proteome</keyword>
<reference evidence="4 5" key="1">
    <citation type="journal article" date="2020" name="IScience">
        <title>Genome Sequencing of the Endangered Kingdonia uniflora (Circaeasteraceae, Ranunculales) Reveals Potential Mechanisms of Evolutionary Specialization.</title>
        <authorList>
            <person name="Sun Y."/>
            <person name="Deng T."/>
            <person name="Zhang A."/>
            <person name="Moore M.J."/>
            <person name="Landis J.B."/>
            <person name="Lin N."/>
            <person name="Zhang H."/>
            <person name="Zhang X."/>
            <person name="Huang J."/>
            <person name="Zhang X."/>
            <person name="Sun H."/>
            <person name="Wang H."/>
        </authorList>
    </citation>
    <scope>NUCLEOTIDE SEQUENCE [LARGE SCALE GENOMIC DNA]</scope>
    <source>
        <strain evidence="4">TB1705</strain>
        <tissue evidence="4">Leaf</tissue>
    </source>
</reference>